<evidence type="ECO:0000313" key="13">
    <source>
        <dbReference type="Proteomes" id="UP000694406"/>
    </source>
</evidence>
<dbReference type="InterPro" id="IPR000725">
    <property type="entry name" value="Olfact_rcpt"/>
</dbReference>
<dbReference type="GeneTree" id="ENSGT01150000286990"/>
<protein>
    <recommendedName>
        <fullName evidence="10">Olfactory receptor</fullName>
    </recommendedName>
</protein>
<dbReference type="Ensembl" id="ENSLLTT00000003503.1">
    <property type="protein sequence ID" value="ENSLLTP00000003368.1"/>
    <property type="gene ID" value="ENSLLTG00000002535.1"/>
</dbReference>
<organism evidence="12 13">
    <name type="scientific">Laticauda laticaudata</name>
    <name type="common">Blue-ringed sea krait</name>
    <name type="synonym">Blue-lipped sea krait</name>
    <dbReference type="NCBI Taxonomy" id="8630"/>
    <lineage>
        <taxon>Eukaryota</taxon>
        <taxon>Metazoa</taxon>
        <taxon>Chordata</taxon>
        <taxon>Craniata</taxon>
        <taxon>Vertebrata</taxon>
        <taxon>Euteleostomi</taxon>
        <taxon>Lepidosauria</taxon>
        <taxon>Squamata</taxon>
        <taxon>Bifurcata</taxon>
        <taxon>Unidentata</taxon>
        <taxon>Episquamata</taxon>
        <taxon>Toxicofera</taxon>
        <taxon>Serpentes</taxon>
        <taxon>Colubroidea</taxon>
        <taxon>Elapidae</taxon>
        <taxon>Laticaudinae</taxon>
        <taxon>Laticauda</taxon>
    </lineage>
</organism>
<feature type="transmembrane region" description="Helical" evidence="10">
    <location>
        <begin position="12"/>
        <end position="40"/>
    </location>
</feature>
<dbReference type="Gene3D" id="1.20.1070.10">
    <property type="entry name" value="Rhodopsin 7-helix transmembrane proteins"/>
    <property type="match status" value="1"/>
</dbReference>
<dbReference type="Pfam" id="PF00001">
    <property type="entry name" value="7tm_1"/>
    <property type="match status" value="1"/>
</dbReference>
<evidence type="ECO:0000256" key="7">
    <source>
        <dbReference type="ARBA" id="ARBA00023136"/>
    </source>
</evidence>
<evidence type="ECO:0000259" key="11">
    <source>
        <dbReference type="PROSITE" id="PS50262"/>
    </source>
</evidence>
<evidence type="ECO:0000256" key="6">
    <source>
        <dbReference type="ARBA" id="ARBA00022989"/>
    </source>
</evidence>
<keyword evidence="7 10" id="KW-0472">Membrane</keyword>
<accession>A0A8C5RH72</accession>
<dbReference type="PRINTS" id="PR00237">
    <property type="entry name" value="GPCRRHODOPSN"/>
</dbReference>
<evidence type="ECO:0000256" key="3">
    <source>
        <dbReference type="ARBA" id="ARBA00022606"/>
    </source>
</evidence>
<dbReference type="GO" id="GO:0004930">
    <property type="term" value="F:G protein-coupled receptor activity"/>
    <property type="evidence" value="ECO:0007669"/>
    <property type="project" value="UniProtKB-KW"/>
</dbReference>
<name>A0A8C5RH72_LATLA</name>
<keyword evidence="9" id="KW-0675">Receptor</keyword>
<dbReference type="Proteomes" id="UP000694406">
    <property type="component" value="Unplaced"/>
</dbReference>
<keyword evidence="4 9" id="KW-0812">Transmembrane</keyword>
<dbReference type="GO" id="GO:0005886">
    <property type="term" value="C:plasma membrane"/>
    <property type="evidence" value="ECO:0007669"/>
    <property type="project" value="UniProtKB-SubCell"/>
</dbReference>
<dbReference type="AlphaFoldDB" id="A0A8C5RH72"/>
<evidence type="ECO:0000256" key="9">
    <source>
        <dbReference type="RuleBase" id="RU000688"/>
    </source>
</evidence>
<keyword evidence="3 10" id="KW-0716">Sensory transduction</keyword>
<dbReference type="InterPro" id="IPR000276">
    <property type="entry name" value="GPCR_Rhodpsn"/>
</dbReference>
<feature type="domain" description="G-protein coupled receptors family 1 profile" evidence="11">
    <location>
        <begin position="1"/>
        <end position="176"/>
    </location>
</feature>
<keyword evidence="9" id="KW-0297">G-protein coupled receptor</keyword>
<comment type="subcellular location">
    <subcellularLocation>
        <location evidence="1 10">Cell membrane</location>
        <topology evidence="1 10">Multi-pass membrane protein</topology>
    </subcellularLocation>
</comment>
<evidence type="ECO:0000256" key="8">
    <source>
        <dbReference type="ARBA" id="ARBA00023224"/>
    </source>
</evidence>
<dbReference type="GO" id="GO:0004984">
    <property type="term" value="F:olfactory receptor activity"/>
    <property type="evidence" value="ECO:0007669"/>
    <property type="project" value="InterPro"/>
</dbReference>
<dbReference type="PRINTS" id="PR00245">
    <property type="entry name" value="OLFACTORYR"/>
</dbReference>
<evidence type="ECO:0000256" key="2">
    <source>
        <dbReference type="ARBA" id="ARBA00022475"/>
    </source>
</evidence>
<keyword evidence="2 10" id="KW-1003">Cell membrane</keyword>
<evidence type="ECO:0000256" key="4">
    <source>
        <dbReference type="ARBA" id="ARBA00022692"/>
    </source>
</evidence>
<dbReference type="InterPro" id="IPR017452">
    <property type="entry name" value="GPCR_Rhodpsn_7TM"/>
</dbReference>
<evidence type="ECO:0000313" key="12">
    <source>
        <dbReference type="Ensembl" id="ENSLLTP00000003368.1"/>
    </source>
</evidence>
<sequence>MLVNLLLRNKSIFYVGCAVQMFCFFYFGCAGCFILTAMSYDRYVSICNPLYYTNIMRRSFCVKLVGGVWLSGVLVSLLQAAWIFSLPFCGMKKINYFFCDAPPILKLICDDTSFFEIQALVCTLVFLMLPFVLTLISCTRIIIITSPSAVGRKKAFSTCSSHLIVVILFYGMITPMLNPIVYAQRNHEVKGEFEDIKAYPRLYHLFRDLSKIAWS</sequence>
<evidence type="ECO:0000256" key="10">
    <source>
        <dbReference type="RuleBase" id="RU363047"/>
    </source>
</evidence>
<comment type="caution">
    <text evidence="10">Lacks conserved residue(s) required for the propagation of feature annotation.</text>
</comment>
<feature type="transmembrane region" description="Helical" evidence="10">
    <location>
        <begin position="155"/>
        <end position="173"/>
    </location>
</feature>
<feature type="transmembrane region" description="Helical" evidence="10">
    <location>
        <begin position="117"/>
        <end position="143"/>
    </location>
</feature>
<keyword evidence="8 9" id="KW-0807">Transducer</keyword>
<keyword evidence="6 10" id="KW-1133">Transmembrane helix</keyword>
<evidence type="ECO:0000256" key="5">
    <source>
        <dbReference type="ARBA" id="ARBA00022725"/>
    </source>
</evidence>
<dbReference type="PROSITE" id="PS50262">
    <property type="entry name" value="G_PROTEIN_RECEP_F1_2"/>
    <property type="match status" value="1"/>
</dbReference>
<feature type="transmembrane region" description="Helical" evidence="10">
    <location>
        <begin position="60"/>
        <end position="84"/>
    </location>
</feature>
<evidence type="ECO:0000256" key="1">
    <source>
        <dbReference type="ARBA" id="ARBA00004651"/>
    </source>
</evidence>
<comment type="similarity">
    <text evidence="9">Belongs to the G-protein coupled receptor 1 family.</text>
</comment>
<keyword evidence="13" id="KW-1185">Reference proteome</keyword>
<dbReference type="PROSITE" id="PS00237">
    <property type="entry name" value="G_PROTEIN_RECEP_F1_1"/>
    <property type="match status" value="1"/>
</dbReference>
<gene>
    <name evidence="12" type="primary">OR10A7</name>
</gene>
<reference evidence="12" key="1">
    <citation type="submission" date="2025-08" db="UniProtKB">
        <authorList>
            <consortium name="Ensembl"/>
        </authorList>
    </citation>
    <scope>IDENTIFICATION</scope>
</reference>
<proteinExistence type="inferred from homology"/>
<keyword evidence="5 10" id="KW-0552">Olfaction</keyword>
<dbReference type="PANTHER" id="PTHR26453">
    <property type="entry name" value="OLFACTORY RECEPTOR"/>
    <property type="match status" value="1"/>
</dbReference>
<dbReference type="SUPFAM" id="SSF81321">
    <property type="entry name" value="Family A G protein-coupled receptor-like"/>
    <property type="match status" value="1"/>
</dbReference>
<reference evidence="12" key="2">
    <citation type="submission" date="2025-09" db="UniProtKB">
        <authorList>
            <consortium name="Ensembl"/>
        </authorList>
    </citation>
    <scope>IDENTIFICATION</scope>
</reference>